<keyword evidence="1" id="KW-0677">Repeat</keyword>
<keyword evidence="6" id="KW-1185">Reference proteome</keyword>
<reference evidence="5" key="1">
    <citation type="submission" date="2022-07" db="EMBL/GenBank/DDBJ databases">
        <title>Draft genome sequence of Zalerion maritima ATCC 34329, a (micro)plastics degrading marine fungus.</title>
        <authorList>
            <person name="Paco A."/>
            <person name="Goncalves M.F.M."/>
            <person name="Rocha-Santos T.A.P."/>
            <person name="Alves A."/>
        </authorList>
    </citation>
    <scope>NUCLEOTIDE SEQUENCE</scope>
    <source>
        <strain evidence="5">ATCC 34329</strain>
    </source>
</reference>
<evidence type="ECO:0000313" key="5">
    <source>
        <dbReference type="EMBL" id="KAJ2897766.1"/>
    </source>
</evidence>
<comment type="caution">
    <text evidence="5">The sequence shown here is derived from an EMBL/GenBank/DDBJ whole genome shotgun (WGS) entry which is preliminary data.</text>
</comment>
<dbReference type="PANTHER" id="PTHR24171:SF8">
    <property type="entry name" value="BRCA1-ASSOCIATED RING DOMAIN PROTEIN 1"/>
    <property type="match status" value="1"/>
</dbReference>
<feature type="compositionally biased region" description="Polar residues" evidence="4">
    <location>
        <begin position="779"/>
        <end position="791"/>
    </location>
</feature>
<sequence>MASAEATLSVGDVAAMNDAELAQFMQKHRLPDGDYDLPVHGWDKLSRDERSRLAERLEAQKRSLAQSPTACSRPLDLDDLDARLRQVSPRKSFSLRPETQAIDRSRSPTPPIDRTRLETEAYHELVNVGGRPLYPIALIQDVYRDPDNYAEILRPWQETLTQIRAEGVFQRQLQRWQDFRKWQDDNRASGWDVQQSLRERQRRLCRERGCRGLRDYAEAVKRRLARHGFTQPFELDEDPKKQDKLTTWIEYLNYEYWWLDKYAGDVERLEPEHDRLWQELANDKVLRPHETKEFVRTTASPMERQNEEDMARKVVQRAESEAKRIYVLTQEDPKRFGMPRAKRISMLRVGSEKLLAVKRQFEQIRGRNNRIGEFIRGTFGYAGARRNAARHRILVQWVLDQIPLVKAEMEQSKVNRSKHEGGRRAKRRLAIGEDFPEKQPTRRVRLGLGEPRLAVAKASSEATETQLEPRIVMDREAAEGSRPGNLTASYPSQDVAQAMSQGPRRSARIAARRDASGVALQPHIAELRSRSRSDATVARPLRHGSPVGDVKGHTLLCEKGADVNAKGAEGITASREASLFGFDTIVQFLLNQDAQIDMRNDDGDTALHLASATGHTAIVERLLEKGADVNGRGKHKDSDHCLSAPDTAQAPLPLATATICSELNVNQSQGNDSATQLAMAGEGIQELREDVTSTSIFVEELDKQVGQILLSYASRSNQRTPLPTASGFKAINGGQGYRASATNLDHGLRSRLEKFKAHLGGFRNNLANLENRLKRLEVQQSARRNSPTGSGQREADHGSRCSSRQPANTADEQAHEAQDDHTKQEVQVSRPSPASHDPFTDSAAIAEVRPPKDAVTSEHTTESVTAQSRQVSANQPPQLITGDDPDITMAEGGNQPEHAAMVKPSKDHTSSQIHSTRDNDIVTANHSSQLLTPAQDRQEPGAGTPQLHLAGNHDDDDGTLSSDQDAAMIAERLMESADIAMTARGATTNPAVTLPITPVSVSDGQEDTTMADSQAGTPRSVQPPATPGAQGDVVMVEPQATSPQAQPRPAEDKSVSHTITPDGDTAGTRATAVEADSASRVGIITENKPPPLPASPESPRSLFHATLSPADMGGNLTLKLAEMDANNMPQKLSVPPHAKPDLDWSAFTQELRRPTVEEVRTKGCGRLRRHKDTTDQLAKELDMDSVELKGHLEDGRLWNSLCAYLPTSILKTYAALASLFTNGVIEEAPMPVENLVEAILSGNVIKQFVEAAKYSQRLRNDRQRKPLSELEIDPGNPDFRPPALRGRHMSKCDKICHRHDQFLLIKG</sequence>
<feature type="compositionally biased region" description="Basic and acidic residues" evidence="4">
    <location>
        <begin position="812"/>
        <end position="824"/>
    </location>
</feature>
<gene>
    <name evidence="5" type="ORF">MKZ38_004389</name>
</gene>
<feature type="region of interest" description="Disordered" evidence="4">
    <location>
        <begin position="994"/>
        <end position="1100"/>
    </location>
</feature>
<feature type="region of interest" description="Disordered" evidence="4">
    <location>
        <begin position="933"/>
        <end position="961"/>
    </location>
</feature>
<dbReference type="GO" id="GO:0004842">
    <property type="term" value="F:ubiquitin-protein transferase activity"/>
    <property type="evidence" value="ECO:0007669"/>
    <property type="project" value="TreeGrafter"/>
</dbReference>
<feature type="compositionally biased region" description="Basic and acidic residues" evidence="4">
    <location>
        <begin position="904"/>
        <end position="920"/>
    </location>
</feature>
<dbReference type="InterPro" id="IPR036770">
    <property type="entry name" value="Ankyrin_rpt-contain_sf"/>
</dbReference>
<dbReference type="Pfam" id="PF12796">
    <property type="entry name" value="Ank_2"/>
    <property type="match status" value="1"/>
</dbReference>
<protein>
    <recommendedName>
        <fullName evidence="7">Ankyrin repeat protein</fullName>
    </recommendedName>
</protein>
<dbReference type="SMART" id="SM00248">
    <property type="entry name" value="ANK"/>
    <property type="match status" value="2"/>
</dbReference>
<evidence type="ECO:0000313" key="6">
    <source>
        <dbReference type="Proteomes" id="UP001201980"/>
    </source>
</evidence>
<dbReference type="SUPFAM" id="SSF48403">
    <property type="entry name" value="Ankyrin repeat"/>
    <property type="match status" value="1"/>
</dbReference>
<organism evidence="5 6">
    <name type="scientific">Zalerion maritima</name>
    <dbReference type="NCBI Taxonomy" id="339359"/>
    <lineage>
        <taxon>Eukaryota</taxon>
        <taxon>Fungi</taxon>
        <taxon>Dikarya</taxon>
        <taxon>Ascomycota</taxon>
        <taxon>Pezizomycotina</taxon>
        <taxon>Sordariomycetes</taxon>
        <taxon>Lulworthiomycetidae</taxon>
        <taxon>Lulworthiales</taxon>
        <taxon>Lulworthiaceae</taxon>
        <taxon>Zalerion</taxon>
    </lineage>
</organism>
<evidence type="ECO:0000256" key="2">
    <source>
        <dbReference type="ARBA" id="ARBA00023043"/>
    </source>
</evidence>
<dbReference type="GO" id="GO:0085020">
    <property type="term" value="P:protein K6-linked ubiquitination"/>
    <property type="evidence" value="ECO:0007669"/>
    <property type="project" value="TreeGrafter"/>
</dbReference>
<feature type="compositionally biased region" description="Basic and acidic residues" evidence="4">
    <location>
        <begin position="849"/>
        <end position="861"/>
    </location>
</feature>
<feature type="region of interest" description="Disordered" evidence="4">
    <location>
        <begin position="91"/>
        <end position="113"/>
    </location>
</feature>
<dbReference type="InterPro" id="IPR002110">
    <property type="entry name" value="Ankyrin_rpt"/>
</dbReference>
<proteinExistence type="predicted"/>
<evidence type="ECO:0000256" key="4">
    <source>
        <dbReference type="SAM" id="MobiDB-lite"/>
    </source>
</evidence>
<feature type="compositionally biased region" description="Polar residues" evidence="4">
    <location>
        <begin position="999"/>
        <end position="1020"/>
    </location>
</feature>
<dbReference type="Proteomes" id="UP001201980">
    <property type="component" value="Unassembled WGS sequence"/>
</dbReference>
<feature type="repeat" description="ANK" evidence="3">
    <location>
        <begin position="602"/>
        <end position="634"/>
    </location>
</feature>
<name>A0AAD5RMJ3_9PEZI</name>
<dbReference type="PROSITE" id="PS50297">
    <property type="entry name" value="ANK_REP_REGION"/>
    <property type="match status" value="1"/>
</dbReference>
<feature type="compositionally biased region" description="Polar residues" evidence="4">
    <location>
        <begin position="800"/>
        <end position="811"/>
    </location>
</feature>
<feature type="region of interest" description="Disordered" evidence="4">
    <location>
        <begin position="779"/>
        <end position="920"/>
    </location>
</feature>
<evidence type="ECO:0000256" key="1">
    <source>
        <dbReference type="ARBA" id="ARBA00022737"/>
    </source>
</evidence>
<dbReference type="PROSITE" id="PS50088">
    <property type="entry name" value="ANK_REPEAT"/>
    <property type="match status" value="1"/>
</dbReference>
<evidence type="ECO:0000256" key="3">
    <source>
        <dbReference type="PROSITE-ProRule" id="PRU00023"/>
    </source>
</evidence>
<keyword evidence="2 3" id="KW-0040">ANK repeat</keyword>
<evidence type="ECO:0008006" key="7">
    <source>
        <dbReference type="Google" id="ProtNLM"/>
    </source>
</evidence>
<dbReference type="EMBL" id="JAKWBI020000258">
    <property type="protein sequence ID" value="KAJ2897766.1"/>
    <property type="molecule type" value="Genomic_DNA"/>
</dbReference>
<dbReference type="PANTHER" id="PTHR24171">
    <property type="entry name" value="ANKYRIN REPEAT DOMAIN-CONTAINING PROTEIN 39-RELATED"/>
    <property type="match status" value="1"/>
</dbReference>
<dbReference type="Gene3D" id="1.25.40.20">
    <property type="entry name" value="Ankyrin repeat-containing domain"/>
    <property type="match status" value="2"/>
</dbReference>
<feature type="compositionally biased region" description="Polar residues" evidence="4">
    <location>
        <begin position="862"/>
        <end position="878"/>
    </location>
</feature>
<accession>A0AAD5RMJ3</accession>